<evidence type="ECO:0000256" key="2">
    <source>
        <dbReference type="ARBA" id="ARBA00020291"/>
    </source>
</evidence>
<dbReference type="SUPFAM" id="SSF51161">
    <property type="entry name" value="Trimeric LpxA-like enzymes"/>
    <property type="match status" value="1"/>
</dbReference>
<dbReference type="Gene3D" id="2.160.10.10">
    <property type="entry name" value="Hexapeptide repeat proteins"/>
    <property type="match status" value="1"/>
</dbReference>
<sequence length="197" mass="21353">MLQSKYLTEYDMADFGFKSIGKNVRISSDARIYGQENISIGNNVRIDDFVILSAVNGSITIGNYVFIARSSHLSGALGIELKDFSSMAANTVIYSASDDYSGSYLTAQAVPQKYTNYRGGKVVLGRHVIIGSSTTIIGPCDIGEGCSVGAMTLVNKKLEPWGVYAGVPAKRLKDRNKKMLELELELLADDNSNHNGI</sequence>
<keyword evidence="5" id="KW-0012">Acyltransferase</keyword>
<dbReference type="GO" id="GO:0046677">
    <property type="term" value="P:response to antibiotic"/>
    <property type="evidence" value="ECO:0007669"/>
    <property type="project" value="UniProtKB-KW"/>
</dbReference>
<comment type="caution">
    <text evidence="7">The sequence shown here is derived from an EMBL/GenBank/DDBJ whole genome shotgun (WGS) entry which is preliminary data.</text>
</comment>
<dbReference type="AlphaFoldDB" id="A0AA45WW19"/>
<dbReference type="InterPro" id="IPR050179">
    <property type="entry name" value="Trans_hexapeptide_repeat"/>
</dbReference>
<keyword evidence="8" id="KW-1185">Reference proteome</keyword>
<dbReference type="EMBL" id="FXUF01000006">
    <property type="protein sequence ID" value="SMP56925.1"/>
    <property type="molecule type" value="Genomic_DNA"/>
</dbReference>
<evidence type="ECO:0000256" key="6">
    <source>
        <dbReference type="ARBA" id="ARBA00047633"/>
    </source>
</evidence>
<gene>
    <name evidence="7" type="ORF">SAMN06296020_106118</name>
</gene>
<name>A0AA45WW19_9CLOT</name>
<evidence type="ECO:0000256" key="1">
    <source>
        <dbReference type="ARBA" id="ARBA00013235"/>
    </source>
</evidence>
<reference evidence="7" key="1">
    <citation type="submission" date="2017-05" db="EMBL/GenBank/DDBJ databases">
        <authorList>
            <person name="Varghese N."/>
            <person name="Submissions S."/>
        </authorList>
    </citation>
    <scope>NUCLEOTIDE SEQUENCE</scope>
    <source>
        <strain evidence="7">Su22</strain>
    </source>
</reference>
<dbReference type="GO" id="GO:0008811">
    <property type="term" value="F:chloramphenicol O-acetyltransferase activity"/>
    <property type="evidence" value="ECO:0007669"/>
    <property type="project" value="UniProtKB-EC"/>
</dbReference>
<evidence type="ECO:0000256" key="5">
    <source>
        <dbReference type="ARBA" id="ARBA00023315"/>
    </source>
</evidence>
<dbReference type="PANTHER" id="PTHR43300:SF12">
    <property type="entry name" value="CHLORAMPHENICOL ACETYLTRANSFERASE"/>
    <property type="match status" value="1"/>
</dbReference>
<proteinExistence type="predicted"/>
<evidence type="ECO:0000313" key="8">
    <source>
        <dbReference type="Proteomes" id="UP001158066"/>
    </source>
</evidence>
<dbReference type="Proteomes" id="UP001158066">
    <property type="component" value="Unassembled WGS sequence"/>
</dbReference>
<keyword evidence="4" id="KW-0046">Antibiotic resistance</keyword>
<organism evidence="7 8">
    <name type="scientific">Anoxynatronum buryatiense</name>
    <dbReference type="NCBI Taxonomy" id="489973"/>
    <lineage>
        <taxon>Bacteria</taxon>
        <taxon>Bacillati</taxon>
        <taxon>Bacillota</taxon>
        <taxon>Clostridia</taxon>
        <taxon>Eubacteriales</taxon>
        <taxon>Clostridiaceae</taxon>
        <taxon>Anoxynatronum</taxon>
    </lineage>
</organism>
<evidence type="ECO:0000256" key="4">
    <source>
        <dbReference type="ARBA" id="ARBA00023251"/>
    </source>
</evidence>
<evidence type="ECO:0000256" key="3">
    <source>
        <dbReference type="ARBA" id="ARBA00022679"/>
    </source>
</evidence>
<protein>
    <recommendedName>
        <fullName evidence="2">Chloramphenicol acetyltransferase</fullName>
        <ecNumber evidence="1">2.3.1.28</ecNumber>
    </recommendedName>
</protein>
<accession>A0AA45WW19</accession>
<dbReference type="InterPro" id="IPR001451">
    <property type="entry name" value="Hexapep"/>
</dbReference>
<dbReference type="PANTHER" id="PTHR43300">
    <property type="entry name" value="ACETYLTRANSFERASE"/>
    <property type="match status" value="1"/>
</dbReference>
<dbReference type="CDD" id="cd04647">
    <property type="entry name" value="LbH_MAT_like"/>
    <property type="match status" value="1"/>
</dbReference>
<comment type="catalytic activity">
    <reaction evidence="6">
        <text>chloramphenicol + acetyl-CoA = chloramphenicol 3-acetate + CoA</text>
        <dbReference type="Rhea" id="RHEA:18421"/>
        <dbReference type="ChEBI" id="CHEBI:16730"/>
        <dbReference type="ChEBI" id="CHEBI:17698"/>
        <dbReference type="ChEBI" id="CHEBI:57287"/>
        <dbReference type="ChEBI" id="CHEBI:57288"/>
        <dbReference type="EC" id="2.3.1.28"/>
    </reaction>
</comment>
<dbReference type="Pfam" id="PF00132">
    <property type="entry name" value="Hexapep"/>
    <property type="match status" value="1"/>
</dbReference>
<dbReference type="RefSeq" id="WP_283409286.1">
    <property type="nucleotide sequence ID" value="NZ_FXUF01000006.1"/>
</dbReference>
<dbReference type="InterPro" id="IPR011004">
    <property type="entry name" value="Trimer_LpxA-like_sf"/>
</dbReference>
<dbReference type="EC" id="2.3.1.28" evidence="1"/>
<evidence type="ECO:0000313" key="7">
    <source>
        <dbReference type="EMBL" id="SMP56925.1"/>
    </source>
</evidence>
<keyword evidence="3" id="KW-0808">Transferase</keyword>